<feature type="binding site" evidence="9">
    <location>
        <position position="313"/>
    </location>
    <ligand>
        <name>Mg(2+)</name>
        <dbReference type="ChEBI" id="CHEBI:18420"/>
    </ligand>
</feature>
<feature type="binding site" evidence="9">
    <location>
        <position position="175"/>
    </location>
    <ligand>
        <name>Mg(2+)</name>
        <dbReference type="ChEBI" id="CHEBI:18420"/>
    </ligand>
</feature>
<name>A0A1X2HUA0_SYNRA</name>
<accession>A0A1X2HUA0</accession>
<dbReference type="PANTHER" id="PTHR11596:SF5">
    <property type="entry name" value="ALKALINE PHOSPHATASE"/>
    <property type="match status" value="1"/>
</dbReference>
<dbReference type="GO" id="GO:0004035">
    <property type="term" value="F:alkaline phosphatase activity"/>
    <property type="evidence" value="ECO:0007669"/>
    <property type="project" value="UniProtKB-EC"/>
</dbReference>
<sequence>MPDNYNSIPRDEQQAESQPLLASPPSAKTKFRRIITAAILVAVGSGIVAGVIVLFTQQPTVPKRNVIMMISDGFGPASETYARQYHMWRENLAPKDSLLPLDYAHVGHSRTSSSSSLVTDSAAGATAFACALKSYNGAIGVHPDKTPCGTVLESAKIHQGMITGLVVTSRITHATPASFSAHIDWRDREPEIAEQQIGYSPLGRTVDLMFGGGACEFLSNETEGSCRADARDLFSEARDQFGWDVKLSREEFDAIKPSAKLPLMGIFAPSHMSYEIDRNPSQQPALHEMTEKALAILESATSGQDHGFFLVIEGSRIDMAAHTNDPAAHVHDIHEYHRTAKTVFDFVDKHPNTIVISTSDHETGGLTVGRQVGKEYPEYKWNPEVISRVRNSSEALAGVWKNAHEGQEEKAAADFMKKVIIEDGLGIEDPSKEEIRRLMNVDLTNGTEQLEYDLSEMVSRRALIGWTTHGHTAVDVNLYAYGQGSDRLAGSHENTDIGDFISEYLGLNLADITSRLNEVSFFKAESISEPRVSIHEKSHD</sequence>
<dbReference type="PROSITE" id="PS00123">
    <property type="entry name" value="ALKALINE_PHOSPHATASE"/>
    <property type="match status" value="1"/>
</dbReference>
<reference evidence="14 15" key="1">
    <citation type="submission" date="2016-07" db="EMBL/GenBank/DDBJ databases">
        <title>Pervasive Adenine N6-methylation of Active Genes in Fungi.</title>
        <authorList>
            <consortium name="DOE Joint Genome Institute"/>
            <person name="Mondo S.J."/>
            <person name="Dannebaum R.O."/>
            <person name="Kuo R.C."/>
            <person name="Labutti K."/>
            <person name="Haridas S."/>
            <person name="Kuo A."/>
            <person name="Salamov A."/>
            <person name="Ahrendt S.R."/>
            <person name="Lipzen A."/>
            <person name="Sullivan W."/>
            <person name="Andreopoulos W.B."/>
            <person name="Clum A."/>
            <person name="Lindquist E."/>
            <person name="Daum C."/>
            <person name="Ramamoorthy G.K."/>
            <person name="Gryganskyi A."/>
            <person name="Culley D."/>
            <person name="Magnuson J.K."/>
            <person name="James T.Y."/>
            <person name="O'Malley M.A."/>
            <person name="Stajich J.E."/>
            <person name="Spatafora J.W."/>
            <person name="Visel A."/>
            <person name="Grigoriev I.V."/>
        </authorList>
    </citation>
    <scope>NUCLEOTIDE SEQUENCE [LARGE SCALE GENOMIC DNA]</scope>
    <source>
        <strain evidence="14 15">NRRL 2496</strain>
    </source>
</reference>
<comment type="cofactor">
    <cofactor evidence="9">
        <name>Zn(2+)</name>
        <dbReference type="ChEBI" id="CHEBI:29105"/>
    </cofactor>
    <text evidence="9">Binds 2 Zn(2+) ions.</text>
</comment>
<evidence type="ECO:0000313" key="15">
    <source>
        <dbReference type="Proteomes" id="UP000242180"/>
    </source>
</evidence>
<evidence type="ECO:0000256" key="2">
    <source>
        <dbReference type="ARBA" id="ARBA00012647"/>
    </source>
</evidence>
<feature type="binding site" evidence="9">
    <location>
        <position position="318"/>
    </location>
    <ligand>
        <name>Zn(2+)</name>
        <dbReference type="ChEBI" id="CHEBI:29105"/>
        <label>2</label>
    </ligand>
</feature>
<dbReference type="EC" id="3.1.3.1" evidence="2 11"/>
<keyword evidence="13" id="KW-0472">Membrane</keyword>
<comment type="similarity">
    <text evidence="1 10">Belongs to the alkaline phosphatase family.</text>
</comment>
<keyword evidence="13" id="KW-0812">Transmembrane</keyword>
<dbReference type="STRING" id="13706.A0A1X2HUA0"/>
<evidence type="ECO:0000256" key="3">
    <source>
        <dbReference type="ARBA" id="ARBA00022553"/>
    </source>
</evidence>
<evidence type="ECO:0000256" key="8">
    <source>
        <dbReference type="PIRSR" id="PIRSR601952-1"/>
    </source>
</evidence>
<keyword evidence="6 9" id="KW-0862">Zinc</keyword>
<evidence type="ECO:0000256" key="7">
    <source>
        <dbReference type="ARBA" id="ARBA00022842"/>
    </source>
</evidence>
<dbReference type="FunCoup" id="A0A1X2HUA0">
    <property type="interactions" value="139"/>
</dbReference>
<gene>
    <name evidence="14" type="ORF">BCR43DRAFT_555192</name>
</gene>
<evidence type="ECO:0000256" key="4">
    <source>
        <dbReference type="ARBA" id="ARBA00022723"/>
    </source>
</evidence>
<evidence type="ECO:0000256" key="5">
    <source>
        <dbReference type="ARBA" id="ARBA00022801"/>
    </source>
</evidence>
<comment type="cofactor">
    <cofactor evidence="9">
        <name>Mg(2+)</name>
        <dbReference type="ChEBI" id="CHEBI:18420"/>
    </cofactor>
    <text evidence="9">Binds 1 Mg(2+) ion.</text>
</comment>
<keyword evidence="5 11" id="KW-0378">Hydrolase</keyword>
<keyword evidence="4 9" id="KW-0479">Metal-binding</keyword>
<feature type="binding site" evidence="9">
    <location>
        <position position="72"/>
    </location>
    <ligand>
        <name>Mg(2+)</name>
        <dbReference type="ChEBI" id="CHEBI:18420"/>
    </ligand>
</feature>
<feature type="binding site" evidence="9">
    <location>
        <position position="72"/>
    </location>
    <ligand>
        <name>Zn(2+)</name>
        <dbReference type="ChEBI" id="CHEBI:29105"/>
        <label>2</label>
    </ligand>
</feature>
<dbReference type="Gene3D" id="3.40.720.10">
    <property type="entry name" value="Alkaline Phosphatase, subunit A"/>
    <property type="match status" value="1"/>
</dbReference>
<comment type="catalytic activity">
    <reaction evidence="11">
        <text>a phosphate monoester + H2O = an alcohol + phosphate</text>
        <dbReference type="Rhea" id="RHEA:15017"/>
        <dbReference type="ChEBI" id="CHEBI:15377"/>
        <dbReference type="ChEBI" id="CHEBI:30879"/>
        <dbReference type="ChEBI" id="CHEBI:43474"/>
        <dbReference type="ChEBI" id="CHEBI:67140"/>
        <dbReference type="EC" id="3.1.3.1"/>
    </reaction>
</comment>
<proteinExistence type="inferred from homology"/>
<evidence type="ECO:0000256" key="11">
    <source>
        <dbReference type="RuleBase" id="RU003947"/>
    </source>
</evidence>
<evidence type="ECO:0000256" key="10">
    <source>
        <dbReference type="RuleBase" id="RU003946"/>
    </source>
</evidence>
<dbReference type="InParanoid" id="A0A1X2HUA0"/>
<comment type="caution">
    <text evidence="14">The sequence shown here is derived from an EMBL/GenBank/DDBJ whole genome shotgun (WGS) entry which is preliminary data.</text>
</comment>
<dbReference type="Proteomes" id="UP000242180">
    <property type="component" value="Unassembled WGS sequence"/>
</dbReference>
<keyword evidence="7 9" id="KW-0460">Magnesium</keyword>
<feature type="binding site" evidence="9">
    <location>
        <position position="471"/>
    </location>
    <ligand>
        <name>Zn(2+)</name>
        <dbReference type="ChEBI" id="CHEBI:29105"/>
        <label>2</label>
    </ligand>
</feature>
<keyword evidence="13" id="KW-1133">Transmembrane helix</keyword>
<evidence type="ECO:0000256" key="13">
    <source>
        <dbReference type="SAM" id="Phobius"/>
    </source>
</evidence>
<dbReference type="EMBL" id="MCGN01000001">
    <property type="protein sequence ID" value="ORZ03139.1"/>
    <property type="molecule type" value="Genomic_DNA"/>
</dbReference>
<feature type="transmembrane region" description="Helical" evidence="13">
    <location>
        <begin position="34"/>
        <end position="55"/>
    </location>
</feature>
<dbReference type="InterPro" id="IPR017850">
    <property type="entry name" value="Alkaline_phosphatase_core_sf"/>
</dbReference>
<evidence type="ECO:0000256" key="9">
    <source>
        <dbReference type="PIRSR" id="PIRSR601952-2"/>
    </source>
</evidence>
<dbReference type="OMA" id="MMVMDGT"/>
<dbReference type="AlphaFoldDB" id="A0A1X2HUA0"/>
<organism evidence="14 15">
    <name type="scientific">Syncephalastrum racemosum</name>
    <name type="common">Filamentous fungus</name>
    <dbReference type="NCBI Taxonomy" id="13706"/>
    <lineage>
        <taxon>Eukaryota</taxon>
        <taxon>Fungi</taxon>
        <taxon>Fungi incertae sedis</taxon>
        <taxon>Mucoromycota</taxon>
        <taxon>Mucoromycotina</taxon>
        <taxon>Mucoromycetes</taxon>
        <taxon>Mucorales</taxon>
        <taxon>Syncephalastraceae</taxon>
        <taxon>Syncephalastrum</taxon>
    </lineage>
</organism>
<keyword evidence="15" id="KW-1185">Reference proteome</keyword>
<dbReference type="GO" id="GO:0000329">
    <property type="term" value="C:fungal-type vacuole membrane"/>
    <property type="evidence" value="ECO:0007669"/>
    <property type="project" value="TreeGrafter"/>
</dbReference>
<evidence type="ECO:0000256" key="12">
    <source>
        <dbReference type="SAM" id="MobiDB-lite"/>
    </source>
</evidence>
<dbReference type="SUPFAM" id="SSF53649">
    <property type="entry name" value="Alkaline phosphatase-like"/>
    <property type="match status" value="1"/>
</dbReference>
<dbReference type="PANTHER" id="PTHR11596">
    <property type="entry name" value="ALKALINE PHOSPHATASE"/>
    <property type="match status" value="1"/>
</dbReference>
<evidence type="ECO:0000313" key="14">
    <source>
        <dbReference type="EMBL" id="ORZ03139.1"/>
    </source>
</evidence>
<dbReference type="CDD" id="cd16012">
    <property type="entry name" value="ALP"/>
    <property type="match status" value="1"/>
</dbReference>
<evidence type="ECO:0000256" key="1">
    <source>
        <dbReference type="ARBA" id="ARBA00005984"/>
    </source>
</evidence>
<dbReference type="OrthoDB" id="7392499at2759"/>
<feature type="binding site" evidence="9">
    <location>
        <position position="361"/>
    </location>
    <ligand>
        <name>Zn(2+)</name>
        <dbReference type="ChEBI" id="CHEBI:29105"/>
        <label>2</label>
    </ligand>
</feature>
<dbReference type="InterPro" id="IPR001952">
    <property type="entry name" value="Alkaline_phosphatase"/>
</dbReference>
<feature type="active site" description="Phosphoserine intermediate" evidence="8">
    <location>
        <position position="121"/>
    </location>
</feature>
<feature type="binding site" evidence="9">
    <location>
        <position position="360"/>
    </location>
    <ligand>
        <name>Zn(2+)</name>
        <dbReference type="ChEBI" id="CHEBI:29105"/>
        <label>2</label>
    </ligand>
</feature>
<dbReference type="FunFam" id="1.10.60.40:FF:000002">
    <property type="entry name" value="Alkaline phosphatase"/>
    <property type="match status" value="1"/>
</dbReference>
<dbReference type="GO" id="GO:0046872">
    <property type="term" value="F:metal ion binding"/>
    <property type="evidence" value="ECO:0007669"/>
    <property type="project" value="UniProtKB-KW"/>
</dbReference>
<keyword evidence="3" id="KW-0597">Phosphoprotein</keyword>
<dbReference type="SMART" id="SM00098">
    <property type="entry name" value="alkPPc"/>
    <property type="match status" value="1"/>
</dbReference>
<feature type="region of interest" description="Disordered" evidence="12">
    <location>
        <begin position="1"/>
        <end position="24"/>
    </location>
</feature>
<dbReference type="PRINTS" id="PR00113">
    <property type="entry name" value="ALKPHPHTASE"/>
</dbReference>
<evidence type="ECO:0000256" key="6">
    <source>
        <dbReference type="ARBA" id="ARBA00022833"/>
    </source>
</evidence>
<dbReference type="InterPro" id="IPR018299">
    <property type="entry name" value="Alkaline_phosphatase_AS"/>
</dbReference>
<protein>
    <recommendedName>
        <fullName evidence="2 11">Alkaline phosphatase</fullName>
        <ecNumber evidence="2 11">3.1.3.1</ecNumber>
    </recommendedName>
</protein>
<feature type="binding site" evidence="9">
    <location>
        <position position="322"/>
    </location>
    <ligand>
        <name>Zn(2+)</name>
        <dbReference type="ChEBI" id="CHEBI:29105"/>
        <label>2</label>
    </ligand>
</feature>
<dbReference type="Gene3D" id="1.10.60.40">
    <property type="match status" value="1"/>
</dbReference>
<feature type="binding site" evidence="9">
    <location>
        <position position="173"/>
    </location>
    <ligand>
        <name>Mg(2+)</name>
        <dbReference type="ChEBI" id="CHEBI:18420"/>
    </ligand>
</feature>
<dbReference type="Pfam" id="PF00245">
    <property type="entry name" value="Alk_phosphatase"/>
    <property type="match status" value="1"/>
</dbReference>